<keyword evidence="5" id="KW-1185">Reference proteome</keyword>
<accession>A0A1I0X2S1</accession>
<evidence type="ECO:0000259" key="3">
    <source>
        <dbReference type="PROSITE" id="PS01124"/>
    </source>
</evidence>
<dbReference type="AlphaFoldDB" id="A0A1I0X2S1"/>
<evidence type="ECO:0000256" key="2">
    <source>
        <dbReference type="ARBA" id="ARBA00023163"/>
    </source>
</evidence>
<evidence type="ECO:0000313" key="5">
    <source>
        <dbReference type="Proteomes" id="UP000198642"/>
    </source>
</evidence>
<keyword evidence="1" id="KW-0805">Transcription regulation</keyword>
<sequence>MEKHLLDDILLEDITEQVNASVFHFQRLFAVLTDISVAEYLRRRRLILVITYELN</sequence>
<dbReference type="GO" id="GO:0003700">
    <property type="term" value="F:DNA-binding transcription factor activity"/>
    <property type="evidence" value="ECO:0007669"/>
    <property type="project" value="InterPro"/>
</dbReference>
<dbReference type="STRING" id="237679.SAMN04488072_104115"/>
<dbReference type="InterPro" id="IPR018060">
    <property type="entry name" value="HTH_AraC"/>
</dbReference>
<organism evidence="4 5">
    <name type="scientific">Lentibacillus halodurans</name>
    <dbReference type="NCBI Taxonomy" id="237679"/>
    <lineage>
        <taxon>Bacteria</taxon>
        <taxon>Bacillati</taxon>
        <taxon>Bacillota</taxon>
        <taxon>Bacilli</taxon>
        <taxon>Bacillales</taxon>
        <taxon>Bacillaceae</taxon>
        <taxon>Lentibacillus</taxon>
    </lineage>
</organism>
<dbReference type="GO" id="GO:0043565">
    <property type="term" value="F:sequence-specific DNA binding"/>
    <property type="evidence" value="ECO:0007669"/>
    <property type="project" value="InterPro"/>
</dbReference>
<gene>
    <name evidence="4" type="ORF">SAMN04488072_104115</name>
</gene>
<protein>
    <submittedName>
        <fullName evidence="4">AraC family transcriptional regulator</fullName>
    </submittedName>
</protein>
<dbReference type="EMBL" id="FOJW01000004">
    <property type="protein sequence ID" value="SFA95319.1"/>
    <property type="molecule type" value="Genomic_DNA"/>
</dbReference>
<dbReference type="Gene3D" id="1.10.10.60">
    <property type="entry name" value="Homeodomain-like"/>
    <property type="match status" value="1"/>
</dbReference>
<dbReference type="Proteomes" id="UP000198642">
    <property type="component" value="Unassembled WGS sequence"/>
</dbReference>
<dbReference type="InterPro" id="IPR009057">
    <property type="entry name" value="Homeodomain-like_sf"/>
</dbReference>
<dbReference type="SUPFAM" id="SSF46689">
    <property type="entry name" value="Homeodomain-like"/>
    <property type="match status" value="1"/>
</dbReference>
<feature type="domain" description="HTH araC/xylS-type" evidence="3">
    <location>
        <begin position="1"/>
        <end position="55"/>
    </location>
</feature>
<evidence type="ECO:0000256" key="1">
    <source>
        <dbReference type="ARBA" id="ARBA00023015"/>
    </source>
</evidence>
<evidence type="ECO:0000313" key="4">
    <source>
        <dbReference type="EMBL" id="SFA95319.1"/>
    </source>
</evidence>
<dbReference type="PROSITE" id="PS01124">
    <property type="entry name" value="HTH_ARAC_FAMILY_2"/>
    <property type="match status" value="1"/>
</dbReference>
<reference evidence="4 5" key="1">
    <citation type="submission" date="2016-10" db="EMBL/GenBank/DDBJ databases">
        <authorList>
            <person name="de Groot N.N."/>
        </authorList>
    </citation>
    <scope>NUCLEOTIDE SEQUENCE [LARGE SCALE GENOMIC DNA]</scope>
    <source>
        <strain evidence="4 5">CGMCC 1.3702</strain>
    </source>
</reference>
<proteinExistence type="predicted"/>
<keyword evidence="2" id="KW-0804">Transcription</keyword>
<name>A0A1I0X2S1_9BACI</name>